<dbReference type="Pfam" id="PF09127">
    <property type="entry name" value="Leuk-A4-hydro_C"/>
    <property type="match status" value="1"/>
</dbReference>
<dbReference type="MEROPS" id="M01.004"/>
<evidence type="ECO:0000256" key="10">
    <source>
        <dbReference type="PIRSR" id="PIRSR634015-2"/>
    </source>
</evidence>
<sequence length="643" mass="70736">MSHDAEARIGCTTDKSTLASVTAFSFKHLSLSLSVDFATKEIAGTATWTVIVAEAAEALVLDTTAGLAVTAATVNGHTVECRSLAPHECLGTPLAVPVPEAEREPGNELTVSLTYSTSPQSSALQWLPPAQTAGKQRPYMFSQCQAIHARALFPCADAPTCKFTYDAEVTVPAWATALMSAEPQGGPQEVPAGDGSTRRFAFQQDRPVPSYLVAVAVGELGSKRVGPRTTVWAEPCMVEAVAWEFGETERFIATAEDLTGHAYDWSRYDILCMPPSFPYGGMENPCLTFATPTLLAGDRSLANVICHEVAHGWTGNLVTNHTWEHFWLNEGWTRWLENRVLTRLSPHGEELYNFQMQESLTHLEEAVSQFGATSPLTALVPPLDGIDPDDAFSAVPYEKGSLALLNHLTSVAGGHAKFETFAKAYIAAYARRTLTSADFRAFFCEWCGKEGVDCSGVEWEKWLLEPGMPDRAMQAEASRDPTRSAEGVYDYPDTLGAKATQLVERWVSCPEGQFAAEEHFLESLLARSHKAGAPLLPLAALQRMDELYQLTATRNAELRCRWQRVCLCHRAAFIVPEVVDFVATVGRMKFVRPLYRELFAWEEQSAVAVRTFMQHRDGYHPICSKMLSADLKLDGKSAKKQRT</sequence>
<comment type="similarity">
    <text evidence="2">Belongs to the peptidase M1 family.</text>
</comment>
<reference evidence="13" key="2">
    <citation type="submission" date="2024-10" db="UniProtKB">
        <authorList>
            <consortium name="EnsemblProtists"/>
        </authorList>
    </citation>
    <scope>IDENTIFICATION</scope>
</reference>
<accession>A0A0D3KI53</accession>
<dbReference type="InterPro" id="IPR027268">
    <property type="entry name" value="Peptidase_M4/M1_CTD_sf"/>
</dbReference>
<dbReference type="InterPro" id="IPR014782">
    <property type="entry name" value="Peptidase_M1_dom"/>
</dbReference>
<evidence type="ECO:0000313" key="13">
    <source>
        <dbReference type="EnsemblProtists" id="EOD35438"/>
    </source>
</evidence>
<dbReference type="OMA" id="CTALQWM"/>
<dbReference type="FunFam" id="3.30.2010.30:FF:000001">
    <property type="entry name" value="Leukotriene A(4) hydrolase"/>
    <property type="match status" value="1"/>
</dbReference>
<dbReference type="InterPro" id="IPR049980">
    <property type="entry name" value="LTA4H_cat"/>
</dbReference>
<dbReference type="InterPro" id="IPR038502">
    <property type="entry name" value="M1_LTA-4_hydro/amino_C_sf"/>
</dbReference>
<dbReference type="Pfam" id="PF01433">
    <property type="entry name" value="Peptidase_M1"/>
    <property type="match status" value="1"/>
</dbReference>
<dbReference type="InterPro" id="IPR042097">
    <property type="entry name" value="Aminopeptidase_N-like_N_sf"/>
</dbReference>
<evidence type="ECO:0000256" key="8">
    <source>
        <dbReference type="ARBA" id="ARBA00023049"/>
    </source>
</evidence>
<dbReference type="Proteomes" id="UP000013827">
    <property type="component" value="Unassembled WGS sequence"/>
</dbReference>
<dbReference type="SUPFAM" id="SSF48371">
    <property type="entry name" value="ARM repeat"/>
    <property type="match status" value="1"/>
</dbReference>
<evidence type="ECO:0000256" key="9">
    <source>
        <dbReference type="PIRSR" id="PIRSR634015-1"/>
    </source>
</evidence>
<feature type="active site" description="Proton acceptor" evidence="9">
    <location>
        <position position="308"/>
    </location>
</feature>
<evidence type="ECO:0000256" key="7">
    <source>
        <dbReference type="ARBA" id="ARBA00022833"/>
    </source>
</evidence>
<comment type="cofactor">
    <cofactor evidence="11">
        <name>Zn(2+)</name>
        <dbReference type="ChEBI" id="CHEBI:29105"/>
    </cofactor>
    <text evidence="11">Binds 1 zinc ion per subunit.</text>
</comment>
<feature type="binding site" evidence="10">
    <location>
        <begin position="587"/>
        <end position="589"/>
    </location>
    <ligand>
        <name>a peptide</name>
        <dbReference type="ChEBI" id="CHEBI:60466"/>
    </ligand>
</feature>
<dbReference type="GO" id="GO:0006508">
    <property type="term" value="P:proteolysis"/>
    <property type="evidence" value="ECO:0007669"/>
    <property type="project" value="UniProtKB-KW"/>
</dbReference>
<dbReference type="KEGG" id="ehx:EMIHUDRAFT_433828"/>
<dbReference type="InterPro" id="IPR016024">
    <property type="entry name" value="ARM-type_fold"/>
</dbReference>
<dbReference type="Gene3D" id="1.10.390.10">
    <property type="entry name" value="Neutral Protease Domain 2"/>
    <property type="match status" value="1"/>
</dbReference>
<feature type="active site" description="Proton donor" evidence="9">
    <location>
        <position position="397"/>
    </location>
</feature>
<dbReference type="RefSeq" id="XP_005787867.1">
    <property type="nucleotide sequence ID" value="XM_005787810.1"/>
</dbReference>
<comment type="subcellular location">
    <subcellularLocation>
        <location evidence="1">Cytoplasm</location>
    </subcellularLocation>
</comment>
<evidence type="ECO:0000256" key="3">
    <source>
        <dbReference type="ARBA" id="ARBA00022490"/>
    </source>
</evidence>
<dbReference type="GO" id="GO:0008237">
    <property type="term" value="F:metallopeptidase activity"/>
    <property type="evidence" value="ECO:0007669"/>
    <property type="project" value="UniProtKB-KW"/>
</dbReference>
<evidence type="ECO:0000256" key="5">
    <source>
        <dbReference type="ARBA" id="ARBA00022723"/>
    </source>
</evidence>
<organism evidence="13 14">
    <name type="scientific">Emiliania huxleyi (strain CCMP1516)</name>
    <dbReference type="NCBI Taxonomy" id="280463"/>
    <lineage>
        <taxon>Eukaryota</taxon>
        <taxon>Haptista</taxon>
        <taxon>Haptophyta</taxon>
        <taxon>Prymnesiophyceae</taxon>
        <taxon>Isochrysidales</taxon>
        <taxon>Noelaerhabdaceae</taxon>
        <taxon>Emiliania</taxon>
    </lineage>
</organism>
<dbReference type="GO" id="GO:0005829">
    <property type="term" value="C:cytosol"/>
    <property type="evidence" value="ECO:0007669"/>
    <property type="project" value="TreeGrafter"/>
</dbReference>
<dbReference type="SUPFAM" id="SSF55486">
    <property type="entry name" value="Metalloproteases ('zincins'), catalytic domain"/>
    <property type="match status" value="1"/>
</dbReference>
<evidence type="ECO:0000259" key="12">
    <source>
        <dbReference type="SMART" id="SM01263"/>
    </source>
</evidence>
<evidence type="ECO:0000256" key="4">
    <source>
        <dbReference type="ARBA" id="ARBA00022670"/>
    </source>
</evidence>
<dbReference type="EnsemblProtists" id="EOD35438">
    <property type="protein sequence ID" value="EOD35438"/>
    <property type="gene ID" value="EMIHUDRAFT_433828"/>
</dbReference>
<feature type="binding site" evidence="11">
    <location>
        <position position="311"/>
    </location>
    <ligand>
        <name>Zn(2+)</name>
        <dbReference type="ChEBI" id="CHEBI:29105"/>
        <note>catalytic</note>
    </ligand>
</feature>
<feature type="binding site" evidence="11">
    <location>
        <position position="330"/>
    </location>
    <ligand>
        <name>Zn(2+)</name>
        <dbReference type="ChEBI" id="CHEBI:29105"/>
        <note>catalytic</note>
    </ligand>
</feature>
<dbReference type="HOGENOM" id="CLU_014505_1_2_1"/>
<dbReference type="PANTHER" id="PTHR45726:SF3">
    <property type="entry name" value="LEUKOTRIENE A-4 HYDROLASE"/>
    <property type="match status" value="1"/>
</dbReference>
<feature type="binding site" evidence="11">
    <location>
        <position position="307"/>
    </location>
    <ligand>
        <name>Zn(2+)</name>
        <dbReference type="ChEBI" id="CHEBI:29105"/>
        <note>catalytic</note>
    </ligand>
</feature>
<dbReference type="PaxDb" id="2903-EOD35438"/>
<evidence type="ECO:0000256" key="6">
    <source>
        <dbReference type="ARBA" id="ARBA00022801"/>
    </source>
</evidence>
<evidence type="ECO:0000313" key="14">
    <source>
        <dbReference type="Proteomes" id="UP000013827"/>
    </source>
</evidence>
<protein>
    <recommendedName>
        <fullName evidence="12">Peptidase M1 leukotriene A4 hydrolase/aminopeptidase C-terminal domain-containing protein</fullName>
    </recommendedName>
</protein>
<keyword evidence="14" id="KW-1185">Reference proteome</keyword>
<dbReference type="GeneID" id="17280708"/>
<dbReference type="GO" id="GO:0008270">
    <property type="term" value="F:zinc ion binding"/>
    <property type="evidence" value="ECO:0007669"/>
    <property type="project" value="InterPro"/>
</dbReference>
<dbReference type="eggNOG" id="KOG1047">
    <property type="taxonomic scope" value="Eukaryota"/>
</dbReference>
<dbReference type="STRING" id="2903.R1DIV7"/>
<name>A0A0D3KI53_EMIH1</name>
<reference evidence="14" key="1">
    <citation type="journal article" date="2013" name="Nature">
        <title>Pan genome of the phytoplankton Emiliania underpins its global distribution.</title>
        <authorList>
            <person name="Read B.A."/>
            <person name="Kegel J."/>
            <person name="Klute M.J."/>
            <person name="Kuo A."/>
            <person name="Lefebvre S.C."/>
            <person name="Maumus F."/>
            <person name="Mayer C."/>
            <person name="Miller J."/>
            <person name="Monier A."/>
            <person name="Salamov A."/>
            <person name="Young J."/>
            <person name="Aguilar M."/>
            <person name="Claverie J.M."/>
            <person name="Frickenhaus S."/>
            <person name="Gonzalez K."/>
            <person name="Herman E.K."/>
            <person name="Lin Y.C."/>
            <person name="Napier J."/>
            <person name="Ogata H."/>
            <person name="Sarno A.F."/>
            <person name="Shmutz J."/>
            <person name="Schroeder D."/>
            <person name="de Vargas C."/>
            <person name="Verret F."/>
            <person name="von Dassow P."/>
            <person name="Valentin K."/>
            <person name="Van de Peer Y."/>
            <person name="Wheeler G."/>
            <person name="Dacks J.B."/>
            <person name="Delwiche C.F."/>
            <person name="Dyhrman S.T."/>
            <person name="Glockner G."/>
            <person name="John U."/>
            <person name="Richards T."/>
            <person name="Worden A.Z."/>
            <person name="Zhang X."/>
            <person name="Grigoriev I.V."/>
            <person name="Allen A.E."/>
            <person name="Bidle K."/>
            <person name="Borodovsky M."/>
            <person name="Bowler C."/>
            <person name="Brownlee C."/>
            <person name="Cock J.M."/>
            <person name="Elias M."/>
            <person name="Gladyshev V.N."/>
            <person name="Groth M."/>
            <person name="Guda C."/>
            <person name="Hadaegh A."/>
            <person name="Iglesias-Rodriguez M.D."/>
            <person name="Jenkins J."/>
            <person name="Jones B.M."/>
            <person name="Lawson T."/>
            <person name="Leese F."/>
            <person name="Lindquist E."/>
            <person name="Lobanov A."/>
            <person name="Lomsadze A."/>
            <person name="Malik S.B."/>
            <person name="Marsh M.E."/>
            <person name="Mackinder L."/>
            <person name="Mock T."/>
            <person name="Mueller-Roeber B."/>
            <person name="Pagarete A."/>
            <person name="Parker M."/>
            <person name="Probert I."/>
            <person name="Quesneville H."/>
            <person name="Raines C."/>
            <person name="Rensing S.A."/>
            <person name="Riano-Pachon D.M."/>
            <person name="Richier S."/>
            <person name="Rokitta S."/>
            <person name="Shiraiwa Y."/>
            <person name="Soanes D.M."/>
            <person name="van der Giezen M."/>
            <person name="Wahlund T.M."/>
            <person name="Williams B."/>
            <person name="Wilson W."/>
            <person name="Wolfe G."/>
            <person name="Wurch L.L."/>
        </authorList>
    </citation>
    <scope>NUCLEOTIDE SEQUENCE</scope>
</reference>
<dbReference type="CDD" id="cd09599">
    <property type="entry name" value="M1_LTA4H"/>
    <property type="match status" value="1"/>
</dbReference>
<keyword evidence="5 11" id="KW-0479">Metal-binding</keyword>
<keyword evidence="8" id="KW-0482">Metalloprotease</keyword>
<feature type="binding site" evidence="10">
    <location>
        <begin position="278"/>
        <end position="283"/>
    </location>
    <ligand>
        <name>a peptide</name>
        <dbReference type="ChEBI" id="CHEBI:60466"/>
    </ligand>
</feature>
<dbReference type="InterPro" id="IPR015211">
    <property type="entry name" value="Peptidase_M1_C"/>
</dbReference>
<dbReference type="Gene3D" id="2.60.40.1730">
    <property type="entry name" value="tricorn interacting facor f3 domain"/>
    <property type="match status" value="1"/>
</dbReference>
<dbReference type="Gene3D" id="1.25.40.320">
    <property type="entry name" value="Peptidase M1, leukotriene A4 hydrolase/aminopeptidase C-terminal domain"/>
    <property type="match status" value="1"/>
</dbReference>
<feature type="domain" description="Peptidase M1 leukotriene A4 hydrolase/aminopeptidase C-terminal" evidence="12">
    <location>
        <begin position="494"/>
        <end position="631"/>
    </location>
</feature>
<keyword evidence="3" id="KW-0963">Cytoplasm</keyword>
<dbReference type="Gene3D" id="3.30.2010.30">
    <property type="match status" value="1"/>
</dbReference>
<feature type="binding site" evidence="10">
    <location>
        <begin position="143"/>
        <end position="145"/>
    </location>
    <ligand>
        <name>a peptide</name>
        <dbReference type="ChEBI" id="CHEBI:60466"/>
    </ligand>
</feature>
<dbReference type="SMART" id="SM01263">
    <property type="entry name" value="Leuk-A4-hydro_C"/>
    <property type="match status" value="1"/>
</dbReference>
<keyword evidence="4" id="KW-0645">Protease</keyword>
<evidence type="ECO:0000256" key="11">
    <source>
        <dbReference type="PIRSR" id="PIRSR634015-3"/>
    </source>
</evidence>
<dbReference type="PANTHER" id="PTHR45726">
    <property type="entry name" value="LEUKOTRIENE A-4 HYDROLASE"/>
    <property type="match status" value="1"/>
</dbReference>
<proteinExistence type="inferred from homology"/>
<dbReference type="InterPro" id="IPR034015">
    <property type="entry name" value="M1_LTA4H"/>
</dbReference>
<keyword evidence="7 11" id="KW-0862">Zinc</keyword>
<dbReference type="SUPFAM" id="SSF63737">
    <property type="entry name" value="Leukotriene A4 hydrolase N-terminal domain"/>
    <property type="match status" value="1"/>
</dbReference>
<dbReference type="Pfam" id="PF17900">
    <property type="entry name" value="Peptidase_M1_N"/>
    <property type="match status" value="1"/>
</dbReference>
<dbReference type="AlphaFoldDB" id="A0A0D3KI53"/>
<evidence type="ECO:0000256" key="1">
    <source>
        <dbReference type="ARBA" id="ARBA00004496"/>
    </source>
</evidence>
<dbReference type="InterPro" id="IPR001930">
    <property type="entry name" value="Peptidase_M1"/>
</dbReference>
<dbReference type="InterPro" id="IPR045357">
    <property type="entry name" value="Aminopeptidase_N-like_N"/>
</dbReference>
<dbReference type="PRINTS" id="PR00756">
    <property type="entry name" value="ALADIPTASE"/>
</dbReference>
<keyword evidence="6" id="KW-0378">Hydrolase</keyword>
<evidence type="ECO:0000256" key="2">
    <source>
        <dbReference type="ARBA" id="ARBA00010136"/>
    </source>
</evidence>